<dbReference type="InterPro" id="IPR044666">
    <property type="entry name" value="Cyclophilin_A-like"/>
</dbReference>
<dbReference type="Gene3D" id="2.40.100.10">
    <property type="entry name" value="Cyclophilin-like"/>
    <property type="match status" value="1"/>
</dbReference>
<dbReference type="PANTHER" id="PTHR45625:SF4">
    <property type="entry name" value="PEPTIDYLPROLYL ISOMERASE DOMAIN AND WD REPEAT-CONTAINING PROTEIN 1"/>
    <property type="match status" value="1"/>
</dbReference>
<organism evidence="6 7">
    <name type="scientific">Candidatus Pullichristensenella stercorigallinarum</name>
    <dbReference type="NCBI Taxonomy" id="2840909"/>
    <lineage>
        <taxon>Bacteria</taxon>
        <taxon>Bacillati</taxon>
        <taxon>Bacillota</taxon>
        <taxon>Clostridia</taxon>
        <taxon>Candidatus Pullichristensenella</taxon>
    </lineage>
</organism>
<dbReference type="EC" id="5.2.1.8" evidence="4"/>
<keyword evidence="3 4" id="KW-0413">Isomerase</keyword>
<evidence type="ECO:0000256" key="2">
    <source>
        <dbReference type="ARBA" id="ARBA00023110"/>
    </source>
</evidence>
<evidence type="ECO:0000313" key="7">
    <source>
        <dbReference type="Proteomes" id="UP000824260"/>
    </source>
</evidence>
<dbReference type="Pfam" id="PF00160">
    <property type="entry name" value="Pro_isomerase"/>
    <property type="match status" value="1"/>
</dbReference>
<name>A0A9D0ZN73_9FIRM</name>
<dbReference type="InterPro" id="IPR029000">
    <property type="entry name" value="Cyclophilin-like_dom_sf"/>
</dbReference>
<dbReference type="InterPro" id="IPR002130">
    <property type="entry name" value="Cyclophilin-type_PPIase_dom"/>
</dbReference>
<evidence type="ECO:0000256" key="1">
    <source>
        <dbReference type="ARBA" id="ARBA00002388"/>
    </source>
</evidence>
<comment type="caution">
    <text evidence="6">The sequence shown here is derived from an EMBL/GenBank/DDBJ whole genome shotgun (WGS) entry which is preliminary data.</text>
</comment>
<evidence type="ECO:0000259" key="5">
    <source>
        <dbReference type="PROSITE" id="PS50072"/>
    </source>
</evidence>
<protein>
    <recommendedName>
        <fullName evidence="4">Peptidyl-prolyl cis-trans isomerase</fullName>
        <shortName evidence="4">PPIase</shortName>
        <ecNumber evidence="4">5.2.1.8</ecNumber>
    </recommendedName>
</protein>
<evidence type="ECO:0000313" key="6">
    <source>
        <dbReference type="EMBL" id="HIQ83334.1"/>
    </source>
</evidence>
<evidence type="ECO:0000256" key="3">
    <source>
        <dbReference type="ARBA" id="ARBA00023235"/>
    </source>
</evidence>
<dbReference type="SUPFAM" id="SSF50891">
    <property type="entry name" value="Cyclophilin-like"/>
    <property type="match status" value="1"/>
</dbReference>
<dbReference type="PANTHER" id="PTHR45625">
    <property type="entry name" value="PEPTIDYL-PROLYL CIS-TRANS ISOMERASE-RELATED"/>
    <property type="match status" value="1"/>
</dbReference>
<reference evidence="6" key="2">
    <citation type="journal article" date="2021" name="PeerJ">
        <title>Extensive microbial diversity within the chicken gut microbiome revealed by metagenomics and culture.</title>
        <authorList>
            <person name="Gilroy R."/>
            <person name="Ravi A."/>
            <person name="Getino M."/>
            <person name="Pursley I."/>
            <person name="Horton D.L."/>
            <person name="Alikhan N.F."/>
            <person name="Baker D."/>
            <person name="Gharbi K."/>
            <person name="Hall N."/>
            <person name="Watson M."/>
            <person name="Adriaenssens E.M."/>
            <person name="Foster-Nyarko E."/>
            <person name="Jarju S."/>
            <person name="Secka A."/>
            <person name="Antonio M."/>
            <person name="Oren A."/>
            <person name="Chaudhuri R.R."/>
            <person name="La Ragione R."/>
            <person name="Hildebrand F."/>
            <person name="Pallen M.J."/>
        </authorList>
    </citation>
    <scope>NUCLEOTIDE SEQUENCE</scope>
    <source>
        <strain evidence="6">ChiSjej6B24-2974</strain>
    </source>
</reference>
<evidence type="ECO:0000256" key="4">
    <source>
        <dbReference type="RuleBase" id="RU363019"/>
    </source>
</evidence>
<dbReference type="GO" id="GO:0003755">
    <property type="term" value="F:peptidyl-prolyl cis-trans isomerase activity"/>
    <property type="evidence" value="ECO:0007669"/>
    <property type="project" value="UniProtKB-UniRule"/>
</dbReference>
<dbReference type="EMBL" id="DVFZ01000095">
    <property type="protein sequence ID" value="HIQ83334.1"/>
    <property type="molecule type" value="Genomic_DNA"/>
</dbReference>
<comment type="catalytic activity">
    <reaction evidence="4">
        <text>[protein]-peptidylproline (omega=180) = [protein]-peptidylproline (omega=0)</text>
        <dbReference type="Rhea" id="RHEA:16237"/>
        <dbReference type="Rhea" id="RHEA-COMP:10747"/>
        <dbReference type="Rhea" id="RHEA-COMP:10748"/>
        <dbReference type="ChEBI" id="CHEBI:83833"/>
        <dbReference type="ChEBI" id="CHEBI:83834"/>
        <dbReference type="EC" id="5.2.1.8"/>
    </reaction>
</comment>
<feature type="signal peptide" evidence="4">
    <location>
        <begin position="1"/>
        <end position="21"/>
    </location>
</feature>
<gene>
    <name evidence="6" type="ORF">IAA52_09580</name>
</gene>
<keyword evidence="2 4" id="KW-0697">Rotamase</keyword>
<dbReference type="AlphaFoldDB" id="A0A9D0ZN73"/>
<dbReference type="Proteomes" id="UP000824260">
    <property type="component" value="Unassembled WGS sequence"/>
</dbReference>
<dbReference type="PROSITE" id="PS50072">
    <property type="entry name" value="CSA_PPIASE_2"/>
    <property type="match status" value="1"/>
</dbReference>
<dbReference type="PROSITE" id="PS51257">
    <property type="entry name" value="PROKAR_LIPOPROTEIN"/>
    <property type="match status" value="1"/>
</dbReference>
<feature type="chain" id="PRO_5039756665" description="Peptidyl-prolyl cis-trans isomerase" evidence="4">
    <location>
        <begin position="22"/>
        <end position="222"/>
    </location>
</feature>
<proteinExistence type="inferred from homology"/>
<accession>A0A9D0ZN73</accession>
<dbReference type="PRINTS" id="PR00153">
    <property type="entry name" value="CSAPPISMRASE"/>
</dbReference>
<comment type="similarity">
    <text evidence="4">Belongs to the cyclophilin-type PPIase family.</text>
</comment>
<reference evidence="6" key="1">
    <citation type="submission" date="2020-10" db="EMBL/GenBank/DDBJ databases">
        <authorList>
            <person name="Gilroy R."/>
        </authorList>
    </citation>
    <scope>NUCLEOTIDE SEQUENCE</scope>
    <source>
        <strain evidence="6">ChiSjej6B24-2974</strain>
    </source>
</reference>
<sequence length="222" mass="23803">MKRLLAALAALLLLLSLTGCGREEEEPDPYADVPNPVATITLSNGGEMRAELYLSQAPNTVANFISLANSGFYDGLEIFRVVPGVFVQTGDPLNDGTGGPGYAIRGEFSENGYEGNTLSHTRGVLSMCHRLNEPDSAGSQFFIMQGSFPTDYDGQYAAFGKLMDDESLSVLDALGGVAVDANNRPLVVTKIDTIRVDTHGYSFPFVKVGEEEETAQPTPQNT</sequence>
<comment type="function">
    <text evidence="1 4">PPIases accelerate the folding of proteins. It catalyzes the cis-trans isomerization of proline imidic peptide bonds in oligopeptides.</text>
</comment>
<feature type="domain" description="PPIase cyclophilin-type" evidence="5">
    <location>
        <begin position="46"/>
        <end position="196"/>
    </location>
</feature>
<dbReference type="CDD" id="cd00317">
    <property type="entry name" value="cyclophilin"/>
    <property type="match status" value="1"/>
</dbReference>
<keyword evidence="4" id="KW-0732">Signal</keyword>